<feature type="region of interest" description="Disordered" evidence="1">
    <location>
        <begin position="93"/>
        <end position="191"/>
    </location>
</feature>
<comment type="caution">
    <text evidence="2">The sequence shown here is derived from an EMBL/GenBank/DDBJ whole genome shotgun (WGS) entry which is preliminary data.</text>
</comment>
<dbReference type="EMBL" id="JABXBU010002231">
    <property type="protein sequence ID" value="KAF8763538.1"/>
    <property type="molecule type" value="Genomic_DNA"/>
</dbReference>
<reference evidence="2" key="1">
    <citation type="journal article" date="2020" name="bioRxiv">
        <title>Chromosome-level reference genome of the European wasp spider Argiope bruennichi: a resource for studies on range expansion and evolutionary adaptation.</title>
        <authorList>
            <person name="Sheffer M.M."/>
            <person name="Hoppe A."/>
            <person name="Krehenwinkel H."/>
            <person name="Uhl G."/>
            <person name="Kuss A.W."/>
            <person name="Jensen L."/>
            <person name="Jensen C."/>
            <person name="Gillespie R.G."/>
            <person name="Hoff K.J."/>
            <person name="Prost S."/>
        </authorList>
    </citation>
    <scope>NUCLEOTIDE SEQUENCE</scope>
</reference>
<accession>A0A8T0DYE2</accession>
<reference evidence="2" key="2">
    <citation type="submission" date="2020-06" db="EMBL/GenBank/DDBJ databases">
        <authorList>
            <person name="Sheffer M."/>
        </authorList>
    </citation>
    <scope>NUCLEOTIDE SEQUENCE</scope>
</reference>
<feature type="compositionally biased region" description="Polar residues" evidence="1">
    <location>
        <begin position="137"/>
        <end position="147"/>
    </location>
</feature>
<name>A0A8T0DYE2_ARGBR</name>
<dbReference type="AlphaFoldDB" id="A0A8T0DYE2"/>
<dbReference type="Proteomes" id="UP000807504">
    <property type="component" value="Unassembled WGS sequence"/>
</dbReference>
<sequence>MTTSLPGEIGNHQSHNQVRKVVRLRDGKYQESPKGNSIQPGPHQQQAATTVTCFKCGQRFCSSFPLLDMVTTQLVQAMASYKHKIHRCSRLSWPNPQLQGQQQTNAPEVRGSPFTGPPTSGPSQGQTGAPSPFQGGPPTSQAFQGQMQYPAGYSPGPATGPVPSGPGPANPYSRGSTTSYARPTLNYQAGY</sequence>
<evidence type="ECO:0000256" key="1">
    <source>
        <dbReference type="SAM" id="MobiDB-lite"/>
    </source>
</evidence>
<feature type="compositionally biased region" description="Polar residues" evidence="1">
    <location>
        <begin position="173"/>
        <end position="191"/>
    </location>
</feature>
<protein>
    <submittedName>
        <fullName evidence="2">Uncharacterized protein</fullName>
    </submittedName>
</protein>
<feature type="compositionally biased region" description="Pro residues" evidence="1">
    <location>
        <begin position="158"/>
        <end position="169"/>
    </location>
</feature>
<feature type="compositionally biased region" description="Polar residues" evidence="1">
    <location>
        <begin position="93"/>
        <end position="106"/>
    </location>
</feature>
<proteinExistence type="predicted"/>
<keyword evidence="3" id="KW-1185">Reference proteome</keyword>
<organism evidence="2 3">
    <name type="scientific">Argiope bruennichi</name>
    <name type="common">Wasp spider</name>
    <name type="synonym">Aranea bruennichi</name>
    <dbReference type="NCBI Taxonomy" id="94029"/>
    <lineage>
        <taxon>Eukaryota</taxon>
        <taxon>Metazoa</taxon>
        <taxon>Ecdysozoa</taxon>
        <taxon>Arthropoda</taxon>
        <taxon>Chelicerata</taxon>
        <taxon>Arachnida</taxon>
        <taxon>Araneae</taxon>
        <taxon>Araneomorphae</taxon>
        <taxon>Entelegynae</taxon>
        <taxon>Araneoidea</taxon>
        <taxon>Araneidae</taxon>
        <taxon>Argiope</taxon>
    </lineage>
</organism>
<gene>
    <name evidence="2" type="ORF">HNY73_021716</name>
</gene>
<evidence type="ECO:0000313" key="3">
    <source>
        <dbReference type="Proteomes" id="UP000807504"/>
    </source>
</evidence>
<evidence type="ECO:0000313" key="2">
    <source>
        <dbReference type="EMBL" id="KAF8763538.1"/>
    </source>
</evidence>